<gene>
    <name evidence="1" type="ORF">PVK06_023779</name>
</gene>
<proteinExistence type="predicted"/>
<evidence type="ECO:0000313" key="2">
    <source>
        <dbReference type="Proteomes" id="UP001358586"/>
    </source>
</evidence>
<protein>
    <recommendedName>
        <fullName evidence="3">Reverse transcriptase</fullName>
    </recommendedName>
</protein>
<organism evidence="1 2">
    <name type="scientific">Gossypium arboreum</name>
    <name type="common">Tree cotton</name>
    <name type="synonym">Gossypium nanking</name>
    <dbReference type="NCBI Taxonomy" id="29729"/>
    <lineage>
        <taxon>Eukaryota</taxon>
        <taxon>Viridiplantae</taxon>
        <taxon>Streptophyta</taxon>
        <taxon>Embryophyta</taxon>
        <taxon>Tracheophyta</taxon>
        <taxon>Spermatophyta</taxon>
        <taxon>Magnoliopsida</taxon>
        <taxon>eudicotyledons</taxon>
        <taxon>Gunneridae</taxon>
        <taxon>Pentapetalae</taxon>
        <taxon>rosids</taxon>
        <taxon>malvids</taxon>
        <taxon>Malvales</taxon>
        <taxon>Malvaceae</taxon>
        <taxon>Malvoideae</taxon>
        <taxon>Gossypium</taxon>
    </lineage>
</organism>
<dbReference type="PANTHER" id="PTHR33710:SF62">
    <property type="entry name" value="DUF4283 DOMAIN PROTEIN"/>
    <property type="match status" value="1"/>
</dbReference>
<dbReference type="EMBL" id="JARKNE010000007">
    <property type="protein sequence ID" value="KAK5818833.1"/>
    <property type="molecule type" value="Genomic_DNA"/>
</dbReference>
<keyword evidence="2" id="KW-1185">Reference proteome</keyword>
<dbReference type="InterPro" id="IPR036691">
    <property type="entry name" value="Endo/exonu/phosph_ase_sf"/>
</dbReference>
<name>A0ABR0PC94_GOSAR</name>
<sequence>MEIALAGLSLNEEEDEILKIPMDLILGRDRSEFQLSKGKNTVRIDANKDGSRLGGGVIIGEEGKKRTRGARDDFLENEDMDCLMMAVEEVYVWDEDWIFWNNSWDVLKSLKVDDDIPWFICGDFNEIMYESKKKEGLPRDERRMDLFRRTLEDCQLSDIGYSGRWFTWERGNLLETNIREWLDRGVANARWVSMFLEVKVQHLVHSFSDHCPLLTDTSNVGERLRNKIYKFEAWWVLEDSFLSEVTKIWEMYSGDLMQKLENLKKDLAKWAGLIQINRQKKTKVLTAKLIDLYDADRDDNSLAELIDTKIQLNFEIEKNERYREQKARLNWLKFEDKNTTFFHSQTTQRKKKNCIHN</sequence>
<evidence type="ECO:0008006" key="3">
    <source>
        <dbReference type="Google" id="ProtNLM"/>
    </source>
</evidence>
<evidence type="ECO:0000313" key="1">
    <source>
        <dbReference type="EMBL" id="KAK5818833.1"/>
    </source>
</evidence>
<reference evidence="1 2" key="1">
    <citation type="submission" date="2023-03" db="EMBL/GenBank/DDBJ databases">
        <title>WGS of Gossypium arboreum.</title>
        <authorList>
            <person name="Yu D."/>
        </authorList>
    </citation>
    <scope>NUCLEOTIDE SEQUENCE [LARGE SCALE GENOMIC DNA]</scope>
    <source>
        <tissue evidence="1">Leaf</tissue>
    </source>
</reference>
<dbReference type="PANTHER" id="PTHR33710">
    <property type="entry name" value="BNAC02G09200D PROTEIN"/>
    <property type="match status" value="1"/>
</dbReference>
<dbReference type="Proteomes" id="UP001358586">
    <property type="component" value="Chromosome 7"/>
</dbReference>
<comment type="caution">
    <text evidence="1">The sequence shown here is derived from an EMBL/GenBank/DDBJ whole genome shotgun (WGS) entry which is preliminary data.</text>
</comment>
<dbReference type="SUPFAM" id="SSF56219">
    <property type="entry name" value="DNase I-like"/>
    <property type="match status" value="1"/>
</dbReference>
<dbReference type="Gene3D" id="3.60.10.10">
    <property type="entry name" value="Endonuclease/exonuclease/phosphatase"/>
    <property type="match status" value="1"/>
</dbReference>
<accession>A0ABR0PC94</accession>